<comment type="pathway">
    <text evidence="5">Porphyrin-containing compound metabolism.</text>
</comment>
<dbReference type="NCBIfam" id="NF008913">
    <property type="entry name" value="PRK12276.1"/>
    <property type="match status" value="1"/>
</dbReference>
<proteinExistence type="predicted"/>
<dbReference type="OrthoDB" id="9773646at2"/>
<evidence type="ECO:0000256" key="8">
    <source>
        <dbReference type="ARBA" id="ARBA00049896"/>
    </source>
</evidence>
<gene>
    <name evidence="11" type="ORF">C7438_1208</name>
</gene>
<evidence type="ECO:0000256" key="3">
    <source>
        <dbReference type="ARBA" id="ARBA00022723"/>
    </source>
</evidence>
<dbReference type="EC" id="1.3.98.5" evidence="10"/>
<reference evidence="11 12" key="1">
    <citation type="submission" date="2018-10" db="EMBL/GenBank/DDBJ databases">
        <title>Genomic Encyclopedia of Type Strains, Phase IV (KMG-IV): sequencing the most valuable type-strain genomes for metagenomic binning, comparative biology and taxonomic classification.</title>
        <authorList>
            <person name="Goeker M."/>
        </authorList>
    </citation>
    <scope>NUCLEOTIDE SEQUENCE [LARGE SCALE GENOMIC DNA]</scope>
    <source>
        <strain evidence="11 12">DSM 22653</strain>
    </source>
</reference>
<evidence type="ECO:0000313" key="12">
    <source>
        <dbReference type="Proteomes" id="UP000267019"/>
    </source>
</evidence>
<keyword evidence="3" id="KW-0479">Metal-binding</keyword>
<dbReference type="EMBL" id="RBIJ01000003">
    <property type="protein sequence ID" value="RKQ84715.1"/>
    <property type="molecule type" value="Genomic_DNA"/>
</dbReference>
<keyword evidence="12" id="KW-1185">Reference proteome</keyword>
<dbReference type="SUPFAM" id="SSF54909">
    <property type="entry name" value="Dimeric alpha+beta barrel"/>
    <property type="match status" value="1"/>
</dbReference>
<evidence type="ECO:0000256" key="2">
    <source>
        <dbReference type="ARBA" id="ARBA00022617"/>
    </source>
</evidence>
<evidence type="ECO:0000313" key="11">
    <source>
        <dbReference type="EMBL" id="RKQ84715.1"/>
    </source>
</evidence>
<dbReference type="GO" id="GO:0016491">
    <property type="term" value="F:oxidoreductase activity"/>
    <property type="evidence" value="ECO:0007669"/>
    <property type="project" value="InterPro"/>
</dbReference>
<dbReference type="InterPro" id="IPR010644">
    <property type="entry name" value="ChdC/CLD"/>
</dbReference>
<dbReference type="Gene3D" id="3.30.70.1030">
    <property type="entry name" value="Apc35880, domain 1"/>
    <property type="match status" value="2"/>
</dbReference>
<name>A0A660KWA1_9BACL</name>
<keyword evidence="2" id="KW-0349">Heme</keyword>
<keyword evidence="4" id="KW-0408">Iron</keyword>
<evidence type="ECO:0000256" key="6">
    <source>
        <dbReference type="ARBA" id="ARBA00029882"/>
    </source>
</evidence>
<protein>
    <recommendedName>
        <fullName evidence="1">Coproheme decarboxylase</fullName>
        <ecNumber evidence="10">1.3.98.5</ecNumber>
    </recommendedName>
    <alternativeName>
        <fullName evidence="6">Coproheme III oxidative decarboxylase</fullName>
    </alternativeName>
    <alternativeName>
        <fullName evidence="7">Hydrogen peroxide-dependent heme synthase</fullName>
    </alternativeName>
</protein>
<comment type="catalytic activity">
    <reaction evidence="8">
        <text>Fe-coproporphyrin III + 2 H2O2 + 2 H(+) = heme b + 2 CO2 + 4 H2O</text>
        <dbReference type="Rhea" id="RHEA:56516"/>
        <dbReference type="ChEBI" id="CHEBI:15377"/>
        <dbReference type="ChEBI" id="CHEBI:15378"/>
        <dbReference type="ChEBI" id="CHEBI:16240"/>
        <dbReference type="ChEBI" id="CHEBI:16526"/>
        <dbReference type="ChEBI" id="CHEBI:60344"/>
        <dbReference type="ChEBI" id="CHEBI:68438"/>
        <dbReference type="EC" id="1.3.98.5"/>
    </reaction>
    <physiologicalReaction direction="left-to-right" evidence="8">
        <dbReference type="Rhea" id="RHEA:56517"/>
    </physiologicalReaction>
</comment>
<evidence type="ECO:0000256" key="4">
    <source>
        <dbReference type="ARBA" id="ARBA00023004"/>
    </source>
</evidence>
<dbReference type="Proteomes" id="UP000267019">
    <property type="component" value="Unassembled WGS sequence"/>
</dbReference>
<evidence type="ECO:0000256" key="1">
    <source>
        <dbReference type="ARBA" id="ARBA00014413"/>
    </source>
</evidence>
<evidence type="ECO:0000256" key="7">
    <source>
        <dbReference type="ARBA" id="ARBA00030236"/>
    </source>
</evidence>
<dbReference type="GO" id="GO:0046872">
    <property type="term" value="F:metal ion binding"/>
    <property type="evidence" value="ECO:0007669"/>
    <property type="project" value="UniProtKB-KW"/>
</dbReference>
<comment type="cofactor">
    <cofactor evidence="9">
        <name>Fe-coproporphyrin III</name>
        <dbReference type="ChEBI" id="CHEBI:68438"/>
    </cofactor>
</comment>
<evidence type="ECO:0000256" key="9">
    <source>
        <dbReference type="ARBA" id="ARBA00049935"/>
    </source>
</evidence>
<dbReference type="Pfam" id="PF06778">
    <property type="entry name" value="Chlor_dismutase"/>
    <property type="match status" value="1"/>
</dbReference>
<dbReference type="InterPro" id="IPR011008">
    <property type="entry name" value="Dimeric_a/b-barrel"/>
</dbReference>
<dbReference type="AlphaFoldDB" id="A0A660KWA1"/>
<dbReference type="PANTHER" id="PTHR36843">
    <property type="entry name" value="HEME-DEPENDENT PEROXIDASE YWFI-RELATED"/>
    <property type="match status" value="1"/>
</dbReference>
<organism evidence="11 12">
    <name type="scientific">Brockia lithotrophica</name>
    <dbReference type="NCBI Taxonomy" id="933949"/>
    <lineage>
        <taxon>Bacteria</taxon>
        <taxon>Bacillati</taxon>
        <taxon>Bacillota</taxon>
        <taxon>Bacilli</taxon>
        <taxon>Bacillales</taxon>
        <taxon>Bacillales Family X. Incertae Sedis</taxon>
        <taxon>Brockia</taxon>
    </lineage>
</organism>
<comment type="caution">
    <text evidence="11">The sequence shown here is derived from an EMBL/GenBank/DDBJ whole genome shotgun (WGS) entry which is preliminary data.</text>
</comment>
<evidence type="ECO:0000256" key="5">
    <source>
        <dbReference type="ARBA" id="ARBA00023444"/>
    </source>
</evidence>
<dbReference type="GO" id="GO:0020037">
    <property type="term" value="F:heme binding"/>
    <property type="evidence" value="ECO:0007669"/>
    <property type="project" value="InterPro"/>
</dbReference>
<dbReference type="PANTHER" id="PTHR36843:SF1">
    <property type="entry name" value="COPROHEME DECARBOXYLASE"/>
    <property type="match status" value="1"/>
</dbReference>
<accession>A0A660KWA1</accession>
<dbReference type="RefSeq" id="WP_121444454.1">
    <property type="nucleotide sequence ID" value="NZ_RBIJ01000003.1"/>
</dbReference>
<sequence>MRYTPKTYEGYHMLHDFRRIDFSFWRALDEHEKQARLESLRELLTGWAELETRGEGHSRIYAVLGHKADLLFLHYRKSFDALLDAQFALSRIPAGDLFPPAYGYYSVVELGSHTGDPSSDPKLMAELYPTPPKDGYVVFYPMSKKRSKDENWYWMPQEERARMMRSHGEIGRKYAGTILQVVGGSQGLDDWEWSVTLFADDPIAFKKIVYEMRFDEASARYGLFGPFFVGRALDETQLERLLTG</sequence>
<evidence type="ECO:0000256" key="10">
    <source>
        <dbReference type="ARBA" id="ARBA00050019"/>
    </source>
</evidence>